<evidence type="ECO:0000313" key="3">
    <source>
        <dbReference type="Proteomes" id="UP001165780"/>
    </source>
</evidence>
<feature type="region of interest" description="Disordered" evidence="1">
    <location>
        <begin position="168"/>
        <end position="307"/>
    </location>
</feature>
<proteinExistence type="predicted"/>
<dbReference type="PANTHER" id="PTHR37336">
    <property type="entry name" value="SIMILAR TO 9930012K11RIK PROTEIN"/>
    <property type="match status" value="1"/>
</dbReference>
<accession>A0A9V1GHQ9</accession>
<sequence length="378" mass="40352">MGRYLGGAVAVQSRPLPSPLAQDTPPLGILPASRNAGGVQGSLPSLILTVLADGVGEDLARSCVVPGVSSTYRRIPDAVQGCSLDSWKGDGQLRGVRRQEPLLKLASRDSGVEMVVGDSPLATSPGLPQDSLDFEPAGSPDPRALAAMEPPAHLSRLLANRKLEQVLERSRQLPTSPVGMSQHHYSLKPPIKPECEMPPFGAGEQEAAEAETDLEAGLEGAEVDPEAVEGEWGEQQQRPPPPARDPLPPPSCAPGSEVQELLSQTQETGANTASPLKVGVPGANPPRLLEASAEPAHIFPSSQGHKRDLSHWNKVKVLLNRIRWRSSKHSESPAPPDGPAPRIESRGVPERPPFQPLRKTFMPSFVVKKQRAKNLSVC</sequence>
<gene>
    <name evidence="4" type="primary">CUNH8orf58</name>
</gene>
<feature type="domain" description="DUF4657" evidence="2">
    <location>
        <begin position="114"/>
        <end position="225"/>
    </location>
</feature>
<dbReference type="RefSeq" id="XP_019322508.1">
    <property type="nucleotide sequence ID" value="XM_019466963.2"/>
</dbReference>
<dbReference type="GeneID" id="109277342"/>
<dbReference type="AlphaFoldDB" id="A0A9V1GHQ9"/>
<feature type="region of interest" description="Disordered" evidence="1">
    <location>
        <begin position="324"/>
        <end position="358"/>
    </location>
</feature>
<evidence type="ECO:0000313" key="4">
    <source>
        <dbReference type="RefSeq" id="XP_019322508.1"/>
    </source>
</evidence>
<dbReference type="Proteomes" id="UP001165780">
    <property type="component" value="Unplaced"/>
</dbReference>
<dbReference type="Pfam" id="PF15552">
    <property type="entry name" value="DUF4657"/>
    <property type="match status" value="2"/>
</dbReference>
<keyword evidence="3" id="KW-1185">Reference proteome</keyword>
<dbReference type="PANTHER" id="PTHR37336:SF1">
    <property type="entry name" value="SIMILAR TO 9930012K11RIK PROTEIN"/>
    <property type="match status" value="1"/>
</dbReference>
<protein>
    <submittedName>
        <fullName evidence="4">Uncharacterized protein C8orf58 homolog isoform X4</fullName>
    </submittedName>
</protein>
<feature type="compositionally biased region" description="Acidic residues" evidence="1">
    <location>
        <begin position="206"/>
        <end position="232"/>
    </location>
</feature>
<feature type="domain" description="DUF4657" evidence="2">
    <location>
        <begin position="242"/>
        <end position="377"/>
    </location>
</feature>
<organism evidence="3 4">
    <name type="scientific">Panthera pardus</name>
    <name type="common">Leopard</name>
    <name type="synonym">Felis pardus</name>
    <dbReference type="NCBI Taxonomy" id="9691"/>
    <lineage>
        <taxon>Eukaryota</taxon>
        <taxon>Metazoa</taxon>
        <taxon>Chordata</taxon>
        <taxon>Craniata</taxon>
        <taxon>Vertebrata</taxon>
        <taxon>Euteleostomi</taxon>
        <taxon>Mammalia</taxon>
        <taxon>Eutheria</taxon>
        <taxon>Laurasiatheria</taxon>
        <taxon>Carnivora</taxon>
        <taxon>Feliformia</taxon>
        <taxon>Felidae</taxon>
        <taxon>Pantherinae</taxon>
        <taxon>Panthera</taxon>
    </lineage>
</organism>
<evidence type="ECO:0000256" key="1">
    <source>
        <dbReference type="SAM" id="MobiDB-lite"/>
    </source>
</evidence>
<evidence type="ECO:0000259" key="2">
    <source>
        <dbReference type="Pfam" id="PF15552"/>
    </source>
</evidence>
<feature type="compositionally biased region" description="Polar residues" evidence="1">
    <location>
        <begin position="261"/>
        <end position="274"/>
    </location>
</feature>
<reference evidence="4" key="1">
    <citation type="submission" date="2025-08" db="UniProtKB">
        <authorList>
            <consortium name="RefSeq"/>
        </authorList>
    </citation>
    <scope>IDENTIFICATION</scope>
    <source>
        <tissue evidence="4">Whole blood</tissue>
    </source>
</reference>
<name>A0A9V1GHQ9_PANPR</name>
<dbReference type="CTD" id="120497151"/>
<dbReference type="InterPro" id="IPR027958">
    <property type="entry name" value="DUF4657"/>
</dbReference>
<feature type="compositionally biased region" description="Pro residues" evidence="1">
    <location>
        <begin position="238"/>
        <end position="252"/>
    </location>
</feature>
<feature type="region of interest" description="Disordered" evidence="1">
    <location>
        <begin position="118"/>
        <end position="146"/>
    </location>
</feature>